<evidence type="ECO:0000313" key="2">
    <source>
        <dbReference type="Proteomes" id="UP000199137"/>
    </source>
</evidence>
<dbReference type="Pfam" id="PF21893">
    <property type="entry name" value="DUF6918"/>
    <property type="match status" value="1"/>
</dbReference>
<proteinExistence type="predicted"/>
<gene>
    <name evidence="1" type="ORF">SAMN05421854_101911</name>
</gene>
<dbReference type="InterPro" id="IPR054211">
    <property type="entry name" value="DUF6918"/>
</dbReference>
<dbReference type="EMBL" id="FOWC01000001">
    <property type="protein sequence ID" value="SFO17827.1"/>
    <property type="molecule type" value="Genomic_DNA"/>
</dbReference>
<protein>
    <submittedName>
        <fullName evidence="1">Uncharacterized protein</fullName>
    </submittedName>
</protein>
<sequence>MKLILYYSKQHARSPQHSRGGCPSGTEYLVTPFDDKDRFVADTLKEILLDSSRRPNVVTDLGELVDAEVSDKGGVSGAVVKTGFAAVKKIKPGIIPSAVDSLLDDFAGALEPFYGDYRAQGGNDFGAYLTSRSDEASDALLGVTDSRAERSSRDSIKKVYSKLRPNGKKNVEEALPRLGQLIDKHAAAV</sequence>
<evidence type="ECO:0000313" key="1">
    <source>
        <dbReference type="EMBL" id="SFO17827.1"/>
    </source>
</evidence>
<reference evidence="1 2" key="1">
    <citation type="submission" date="2016-10" db="EMBL/GenBank/DDBJ databases">
        <authorList>
            <person name="de Groot N.N."/>
        </authorList>
    </citation>
    <scope>NUCLEOTIDE SEQUENCE [LARGE SCALE GENOMIC DNA]</scope>
    <source>
        <strain evidence="1 2">DSM 44637</strain>
    </source>
</reference>
<accession>A0A1I5F293</accession>
<name>A0A1I5F293_9PSEU</name>
<dbReference type="AlphaFoldDB" id="A0A1I5F293"/>
<dbReference type="STRING" id="112413.SAMN05421854_101911"/>
<organism evidence="1 2">
    <name type="scientific">Amycolatopsis rubida</name>
    <dbReference type="NCBI Taxonomy" id="112413"/>
    <lineage>
        <taxon>Bacteria</taxon>
        <taxon>Bacillati</taxon>
        <taxon>Actinomycetota</taxon>
        <taxon>Actinomycetes</taxon>
        <taxon>Pseudonocardiales</taxon>
        <taxon>Pseudonocardiaceae</taxon>
        <taxon>Amycolatopsis</taxon>
    </lineage>
</organism>
<dbReference type="Proteomes" id="UP000199137">
    <property type="component" value="Unassembled WGS sequence"/>
</dbReference>